<organism evidence="2">
    <name type="scientific">hydrothermal vent metagenome</name>
    <dbReference type="NCBI Taxonomy" id="652676"/>
    <lineage>
        <taxon>unclassified sequences</taxon>
        <taxon>metagenomes</taxon>
        <taxon>ecological metagenomes</taxon>
    </lineage>
</organism>
<sequence length="166" mass="20203">MKSKFYQFSERISQNRLDFFFLVSVYLASFFYLFYAFLFNVYSILLIIVVLITELISILIFYSLRYSYLKILEYERKSINAKKNKLYRKYVKYMEFTNKKSFYFSVTLLPFILLFYSILVVFFNVVDDYLTVIAFANLMVIYYLYILKSAFFQLIKYESIIGYPEK</sequence>
<reference evidence="2" key="1">
    <citation type="submission" date="2018-06" db="EMBL/GenBank/DDBJ databases">
        <authorList>
            <person name="Zhirakovskaya E."/>
        </authorList>
    </citation>
    <scope>NUCLEOTIDE SEQUENCE</scope>
</reference>
<keyword evidence="1" id="KW-0472">Membrane</keyword>
<feature type="transmembrane region" description="Helical" evidence="1">
    <location>
        <begin position="44"/>
        <end position="64"/>
    </location>
</feature>
<keyword evidence="1" id="KW-0812">Transmembrane</keyword>
<accession>A0A3B1A585</accession>
<feature type="transmembrane region" description="Helical" evidence="1">
    <location>
        <begin position="20"/>
        <end position="38"/>
    </location>
</feature>
<dbReference type="AlphaFoldDB" id="A0A3B1A585"/>
<evidence type="ECO:0000313" key="2">
    <source>
        <dbReference type="EMBL" id="VAW88066.1"/>
    </source>
</evidence>
<name>A0A3B1A585_9ZZZZ</name>
<keyword evidence="1" id="KW-1133">Transmembrane helix</keyword>
<evidence type="ECO:0000256" key="1">
    <source>
        <dbReference type="SAM" id="Phobius"/>
    </source>
</evidence>
<dbReference type="EMBL" id="UOFO01000139">
    <property type="protein sequence ID" value="VAW88066.1"/>
    <property type="molecule type" value="Genomic_DNA"/>
</dbReference>
<gene>
    <name evidence="2" type="ORF">MNBD_GAMMA16-2015</name>
</gene>
<feature type="transmembrane region" description="Helical" evidence="1">
    <location>
        <begin position="102"/>
        <end position="123"/>
    </location>
</feature>
<protein>
    <submittedName>
        <fullName evidence="2">Uncharacterized protein</fullName>
    </submittedName>
</protein>
<feature type="transmembrane region" description="Helical" evidence="1">
    <location>
        <begin position="129"/>
        <end position="147"/>
    </location>
</feature>
<proteinExistence type="predicted"/>